<gene>
    <name evidence="1" type="ORF">DXA27_20530</name>
</gene>
<sequence length="84" mass="9816">MKLEMATLDQKIQLTFAPPQQTIQKETKEKWQNTVICKSSINFQIKKIFPVFNNNGCILTLTQPLYICMKVLFFQISPYFLPIS</sequence>
<dbReference type="Proteomes" id="UP000284614">
    <property type="component" value="Unassembled WGS sequence"/>
</dbReference>
<dbReference type="EMBL" id="QSDG01000025">
    <property type="protein sequence ID" value="RGY65228.1"/>
    <property type="molecule type" value="Genomic_DNA"/>
</dbReference>
<evidence type="ECO:0000313" key="2">
    <source>
        <dbReference type="Proteomes" id="UP000284614"/>
    </source>
</evidence>
<proteinExistence type="predicted"/>
<name>A0A413JTQ1_BACFG</name>
<protein>
    <submittedName>
        <fullName evidence="1">Uncharacterized protein</fullName>
    </submittedName>
</protein>
<organism evidence="1 2">
    <name type="scientific">Bacteroides fragilis</name>
    <dbReference type="NCBI Taxonomy" id="817"/>
    <lineage>
        <taxon>Bacteria</taxon>
        <taxon>Pseudomonadati</taxon>
        <taxon>Bacteroidota</taxon>
        <taxon>Bacteroidia</taxon>
        <taxon>Bacteroidales</taxon>
        <taxon>Bacteroidaceae</taxon>
        <taxon>Bacteroides</taxon>
    </lineage>
</organism>
<comment type="caution">
    <text evidence="1">The sequence shown here is derived from an EMBL/GenBank/DDBJ whole genome shotgun (WGS) entry which is preliminary data.</text>
</comment>
<dbReference type="AlphaFoldDB" id="A0A413JTQ1"/>
<reference evidence="1 2" key="1">
    <citation type="submission" date="2018-08" db="EMBL/GenBank/DDBJ databases">
        <title>A genome reference for cultivated species of the human gut microbiota.</title>
        <authorList>
            <person name="Zou Y."/>
            <person name="Xue W."/>
            <person name="Luo G."/>
        </authorList>
    </citation>
    <scope>NUCLEOTIDE SEQUENCE [LARGE SCALE GENOMIC DNA]</scope>
    <source>
        <strain evidence="1 2">OF01-1</strain>
    </source>
</reference>
<evidence type="ECO:0000313" key="1">
    <source>
        <dbReference type="EMBL" id="RGY65228.1"/>
    </source>
</evidence>
<accession>A0A413JTQ1</accession>